<organism evidence="1 2">
    <name type="scientific">Plakobranchus ocellatus</name>
    <dbReference type="NCBI Taxonomy" id="259542"/>
    <lineage>
        <taxon>Eukaryota</taxon>
        <taxon>Metazoa</taxon>
        <taxon>Spiralia</taxon>
        <taxon>Lophotrochozoa</taxon>
        <taxon>Mollusca</taxon>
        <taxon>Gastropoda</taxon>
        <taxon>Heterobranchia</taxon>
        <taxon>Euthyneura</taxon>
        <taxon>Panpulmonata</taxon>
        <taxon>Sacoglossa</taxon>
        <taxon>Placobranchoidea</taxon>
        <taxon>Plakobranchidae</taxon>
        <taxon>Plakobranchus</taxon>
    </lineage>
</organism>
<dbReference type="AlphaFoldDB" id="A0AAV3Y2T3"/>
<evidence type="ECO:0000313" key="2">
    <source>
        <dbReference type="Proteomes" id="UP000735302"/>
    </source>
</evidence>
<reference evidence="1 2" key="1">
    <citation type="journal article" date="2021" name="Elife">
        <title>Chloroplast acquisition without the gene transfer in kleptoplastic sea slugs, Plakobranchus ocellatus.</title>
        <authorList>
            <person name="Maeda T."/>
            <person name="Takahashi S."/>
            <person name="Yoshida T."/>
            <person name="Shimamura S."/>
            <person name="Takaki Y."/>
            <person name="Nagai Y."/>
            <person name="Toyoda A."/>
            <person name="Suzuki Y."/>
            <person name="Arimoto A."/>
            <person name="Ishii H."/>
            <person name="Satoh N."/>
            <person name="Nishiyama T."/>
            <person name="Hasebe M."/>
            <person name="Maruyama T."/>
            <person name="Minagawa J."/>
            <person name="Obokata J."/>
            <person name="Shigenobu S."/>
        </authorList>
    </citation>
    <scope>NUCLEOTIDE SEQUENCE [LARGE SCALE GENOMIC DNA]</scope>
</reference>
<keyword evidence="2" id="KW-1185">Reference proteome</keyword>
<name>A0AAV3Y2T3_9GAST</name>
<evidence type="ECO:0000313" key="1">
    <source>
        <dbReference type="EMBL" id="GFN77323.1"/>
    </source>
</evidence>
<dbReference type="Proteomes" id="UP000735302">
    <property type="component" value="Unassembled WGS sequence"/>
</dbReference>
<sequence length="109" mass="12585">MFTETCMIRTRTRMLREVCAPCVRKCPFPFFVLECACLSCGRGRTEISAASRKLYGECADGFRDRHGICRPPTTWGRSWARSDEVHSHFDLLFNWKFVKECIPIPDMGS</sequence>
<accession>A0AAV3Y2T3</accession>
<gene>
    <name evidence="1" type="ORF">PoB_000382900</name>
</gene>
<protein>
    <recommendedName>
        <fullName evidence="3">Secreted protein</fullName>
    </recommendedName>
</protein>
<comment type="caution">
    <text evidence="1">The sequence shown here is derived from an EMBL/GenBank/DDBJ whole genome shotgun (WGS) entry which is preliminary data.</text>
</comment>
<proteinExistence type="predicted"/>
<evidence type="ECO:0008006" key="3">
    <source>
        <dbReference type="Google" id="ProtNLM"/>
    </source>
</evidence>
<dbReference type="EMBL" id="BLXT01000469">
    <property type="protein sequence ID" value="GFN77323.1"/>
    <property type="molecule type" value="Genomic_DNA"/>
</dbReference>